<reference evidence="2" key="1">
    <citation type="submission" date="2021-01" db="EMBL/GenBank/DDBJ databases">
        <authorList>
            <person name="Kaushik A."/>
        </authorList>
    </citation>
    <scope>NUCLEOTIDE SEQUENCE</scope>
    <source>
        <strain evidence="2">AG6-10EEA</strain>
    </source>
</reference>
<evidence type="ECO:0000313" key="2">
    <source>
        <dbReference type="EMBL" id="CAE6481072.1"/>
    </source>
</evidence>
<evidence type="ECO:0000256" key="1">
    <source>
        <dbReference type="SAM" id="MobiDB-lite"/>
    </source>
</evidence>
<dbReference type="EMBL" id="CAJMXA010002444">
    <property type="protein sequence ID" value="CAE6481072.1"/>
    <property type="molecule type" value="Genomic_DNA"/>
</dbReference>
<feature type="region of interest" description="Disordered" evidence="1">
    <location>
        <begin position="158"/>
        <end position="200"/>
    </location>
</feature>
<proteinExistence type="predicted"/>
<sequence length="256" mass="27928">MVLSFNFQLEEPPADSQGQADPSKAPIQIGTWIDGFQLEVRSCKGMRVNMDYFNTYGVKVQQGFKAVSSHGYMLNSSDPSSKVMIIARIPLRISQTEMQSLDTSRLEVAQFDFVFGEFRVVRQPESNMTSTGLRVLPHAVEIEASTLDVRWLLVSPEDPPSAGSVAPKPSSAVTSILPPPPTTADDPEVMTTNPPAPSPTGVNTFIVATIPPISLGIPTVVPLTEGGTEKVMKISGTRLPSRSRMRRMRYSKSHVL</sequence>
<name>A0A8H3H5A3_9AGAM</name>
<dbReference type="OrthoDB" id="2135488at2759"/>
<comment type="caution">
    <text evidence="2">The sequence shown here is derived from an EMBL/GenBank/DDBJ whole genome shotgun (WGS) entry which is preliminary data.</text>
</comment>
<accession>A0A8H3H5A3</accession>
<gene>
    <name evidence="2" type="ORF">RDB_LOCUS88920</name>
</gene>
<dbReference type="AlphaFoldDB" id="A0A8H3H5A3"/>
<organism evidence="2 3">
    <name type="scientific">Rhizoctonia solani</name>
    <dbReference type="NCBI Taxonomy" id="456999"/>
    <lineage>
        <taxon>Eukaryota</taxon>
        <taxon>Fungi</taxon>
        <taxon>Dikarya</taxon>
        <taxon>Basidiomycota</taxon>
        <taxon>Agaricomycotina</taxon>
        <taxon>Agaricomycetes</taxon>
        <taxon>Cantharellales</taxon>
        <taxon>Ceratobasidiaceae</taxon>
        <taxon>Rhizoctonia</taxon>
    </lineage>
</organism>
<protein>
    <submittedName>
        <fullName evidence="2">Uncharacterized protein</fullName>
    </submittedName>
</protein>
<evidence type="ECO:0000313" key="3">
    <source>
        <dbReference type="Proteomes" id="UP000663853"/>
    </source>
</evidence>
<dbReference type="Proteomes" id="UP000663853">
    <property type="component" value="Unassembled WGS sequence"/>
</dbReference>